<organism evidence="1 2">
    <name type="scientific">Phaeosphaeria nodorum (strain SN15 / ATCC MYA-4574 / FGSC 10173)</name>
    <name type="common">Glume blotch fungus</name>
    <name type="synonym">Parastagonospora nodorum</name>
    <dbReference type="NCBI Taxonomy" id="321614"/>
    <lineage>
        <taxon>Eukaryota</taxon>
        <taxon>Fungi</taxon>
        <taxon>Dikarya</taxon>
        <taxon>Ascomycota</taxon>
        <taxon>Pezizomycotina</taxon>
        <taxon>Dothideomycetes</taxon>
        <taxon>Pleosporomycetidae</taxon>
        <taxon>Pleosporales</taxon>
        <taxon>Pleosporineae</taxon>
        <taxon>Phaeosphaeriaceae</taxon>
        <taxon>Parastagonospora</taxon>
    </lineage>
</organism>
<dbReference type="AlphaFoldDB" id="A0A7U2IAN2"/>
<proteinExistence type="predicted"/>
<evidence type="ECO:0000313" key="2">
    <source>
        <dbReference type="Proteomes" id="UP000663193"/>
    </source>
</evidence>
<dbReference type="Proteomes" id="UP000663193">
    <property type="component" value="Chromosome 20"/>
</dbReference>
<reference evidence="2" key="1">
    <citation type="journal article" date="2021" name="BMC Genomics">
        <title>Chromosome-level genome assembly and manually-curated proteome of model necrotroph Parastagonospora nodorum Sn15 reveals a genome-wide trove of candidate effector homologs, and redundancy of virulence-related functions within an accessory chromosome.</title>
        <authorList>
            <person name="Bertazzoni S."/>
            <person name="Jones D.A.B."/>
            <person name="Phan H.T."/>
            <person name="Tan K.-C."/>
            <person name="Hane J.K."/>
        </authorList>
    </citation>
    <scope>NUCLEOTIDE SEQUENCE [LARGE SCALE GENOMIC DNA]</scope>
    <source>
        <strain evidence="2">SN15 / ATCC MYA-4574 / FGSC 10173)</strain>
    </source>
</reference>
<dbReference type="EMBL" id="CP069042">
    <property type="protein sequence ID" value="QRD06334.1"/>
    <property type="molecule type" value="Genomic_DNA"/>
</dbReference>
<dbReference type="VEuPathDB" id="FungiDB:JI435_445790"/>
<evidence type="ECO:0000313" key="1">
    <source>
        <dbReference type="EMBL" id="QRD06334.1"/>
    </source>
</evidence>
<sequence length="127" mass="14427">MTIPNLETMNRRELLQVPTNSTPTINIFLEFTSSSLLTQAPLIPIPPPRPAPHRTGPSIPTYHFSSCLTLQWQFSPKTHTKLGGVDPFWYPWGAFVLEFGLLEFCCWKGELVVARTFSILRGIREAR</sequence>
<protein>
    <submittedName>
        <fullName evidence="1">Uncharacterized protein</fullName>
    </submittedName>
</protein>
<gene>
    <name evidence="1" type="ORF">JI435_445790</name>
</gene>
<accession>A0A7U2IAN2</accession>
<name>A0A7U2IAN2_PHANO</name>
<keyword evidence="2" id="KW-1185">Reference proteome</keyword>